<keyword evidence="2" id="KW-0472">Membrane</keyword>
<dbReference type="AlphaFoldDB" id="F0STY2"/>
<protein>
    <submittedName>
        <fullName evidence="4">Transcriptional regulator, XRE family</fullName>
    </submittedName>
</protein>
<dbReference type="KEGG" id="sgy:Sgly_2216"/>
<feature type="compositionally biased region" description="Polar residues" evidence="1">
    <location>
        <begin position="140"/>
        <end position="161"/>
    </location>
</feature>
<keyword evidence="5" id="KW-1185">Reference proteome</keyword>
<dbReference type="GO" id="GO:0003677">
    <property type="term" value="F:DNA binding"/>
    <property type="evidence" value="ECO:0007669"/>
    <property type="project" value="InterPro"/>
</dbReference>
<dbReference type="InterPro" id="IPR010982">
    <property type="entry name" value="Lambda_DNA-bd_dom_sf"/>
</dbReference>
<feature type="transmembrane region" description="Helical" evidence="2">
    <location>
        <begin position="97"/>
        <end position="120"/>
    </location>
</feature>
<dbReference type="Proteomes" id="UP000007488">
    <property type="component" value="Chromosome"/>
</dbReference>
<dbReference type="PANTHER" id="PTHR34475">
    <property type="match status" value="1"/>
</dbReference>
<reference evidence="5" key="2">
    <citation type="submission" date="2011-02" db="EMBL/GenBank/DDBJ databases">
        <title>The complete genome of Syntrophobotulus glycolicus DSM 8271.</title>
        <authorList>
            <person name="Lucas S."/>
            <person name="Copeland A."/>
            <person name="Lapidus A."/>
            <person name="Bruce D."/>
            <person name="Goodwin L."/>
            <person name="Pitluck S."/>
            <person name="Kyrpides N."/>
            <person name="Mavromatis K."/>
            <person name="Pagani I."/>
            <person name="Ivanova N."/>
            <person name="Mikhailova N."/>
            <person name="Chertkov O."/>
            <person name="Held B."/>
            <person name="Detter J.C."/>
            <person name="Tapia R."/>
            <person name="Han C."/>
            <person name="Land M."/>
            <person name="Hauser L."/>
            <person name="Markowitz V."/>
            <person name="Cheng J.-F."/>
            <person name="Hugenholtz P."/>
            <person name="Woyke T."/>
            <person name="Wu D."/>
            <person name="Spring S."/>
            <person name="Schroeder M."/>
            <person name="Brambilla E."/>
            <person name="Klenk H.-P."/>
            <person name="Eisen J.A."/>
        </authorList>
    </citation>
    <scope>NUCLEOTIDE SEQUENCE [LARGE SCALE GENOMIC DNA]</scope>
    <source>
        <strain evidence="5">DSM 8271 / FlGlyR</strain>
    </source>
</reference>
<accession>F0STY2</accession>
<dbReference type="InterPro" id="IPR025194">
    <property type="entry name" value="RodZ-like_C"/>
</dbReference>
<dbReference type="InterPro" id="IPR001387">
    <property type="entry name" value="Cro/C1-type_HTH"/>
</dbReference>
<dbReference type="OrthoDB" id="9797543at2"/>
<feature type="domain" description="Cytoskeleton protein RodZ-like C-terminal" evidence="3">
    <location>
        <begin position="173"/>
        <end position="241"/>
    </location>
</feature>
<evidence type="ECO:0000256" key="2">
    <source>
        <dbReference type="SAM" id="Phobius"/>
    </source>
</evidence>
<keyword evidence="2" id="KW-1133">Transmembrane helix</keyword>
<dbReference type="InterPro" id="IPR050400">
    <property type="entry name" value="Bact_Cytoskel_RodZ"/>
</dbReference>
<dbReference type="Pfam" id="PF13413">
    <property type="entry name" value="HTH_25"/>
    <property type="match status" value="1"/>
</dbReference>
<dbReference type="STRING" id="645991.Sgly_2216"/>
<dbReference type="eggNOG" id="COG1426">
    <property type="taxonomic scope" value="Bacteria"/>
</dbReference>
<dbReference type="HOGENOM" id="CLU_047530_1_2_9"/>
<dbReference type="CDD" id="cd00093">
    <property type="entry name" value="HTH_XRE"/>
    <property type="match status" value="1"/>
</dbReference>
<evidence type="ECO:0000313" key="4">
    <source>
        <dbReference type="EMBL" id="ADY56505.1"/>
    </source>
</evidence>
<gene>
    <name evidence="4" type="ordered locus">Sgly_2216</name>
</gene>
<evidence type="ECO:0000259" key="3">
    <source>
        <dbReference type="Pfam" id="PF13464"/>
    </source>
</evidence>
<dbReference type="Pfam" id="PF13464">
    <property type="entry name" value="RodZ_C"/>
    <property type="match status" value="1"/>
</dbReference>
<dbReference type="RefSeq" id="WP_013625370.1">
    <property type="nucleotide sequence ID" value="NC_015172.1"/>
</dbReference>
<reference evidence="4 5" key="1">
    <citation type="journal article" date="2011" name="Stand. Genomic Sci.">
        <title>Complete genome sequence of Syntrophobotulus glycolicus type strain (FlGlyR).</title>
        <authorList>
            <person name="Han C."/>
            <person name="Mwirichia R."/>
            <person name="Chertkov O."/>
            <person name="Held B."/>
            <person name="Lapidus A."/>
            <person name="Nolan M."/>
            <person name="Lucas S."/>
            <person name="Hammon N."/>
            <person name="Deshpande S."/>
            <person name="Cheng J.F."/>
            <person name="Tapia R."/>
            <person name="Goodwin L."/>
            <person name="Pitluck S."/>
            <person name="Huntemann M."/>
            <person name="Liolios K."/>
            <person name="Ivanova N."/>
            <person name="Pagani I."/>
            <person name="Mavromatis K."/>
            <person name="Ovchinikova G."/>
            <person name="Pati A."/>
            <person name="Chen A."/>
            <person name="Palaniappan K."/>
            <person name="Land M."/>
            <person name="Hauser L."/>
            <person name="Brambilla E.M."/>
            <person name="Rohde M."/>
            <person name="Spring S."/>
            <person name="Sikorski J."/>
            <person name="Goker M."/>
            <person name="Woyke T."/>
            <person name="Bristow J."/>
            <person name="Eisen J.A."/>
            <person name="Markowitz V."/>
            <person name="Hugenholtz P."/>
            <person name="Kyrpides N.C."/>
            <person name="Klenk H.P."/>
            <person name="Detter J.C."/>
        </authorList>
    </citation>
    <scope>NUCLEOTIDE SEQUENCE [LARGE SCALE GENOMIC DNA]</scope>
    <source>
        <strain evidence="5">DSM 8271 / FlGlyR</strain>
    </source>
</reference>
<name>F0STY2_SYNGF</name>
<feature type="region of interest" description="Disordered" evidence="1">
    <location>
        <begin position="133"/>
        <end position="165"/>
    </location>
</feature>
<sequence>MAGEGILLKEARKEKGLSLEDVEKQIKIRPFYLKTLEEEEYSALPGTTYARGFLRTYSKFLGLDSNQIIEMFNSSFPKDEEEKVEKVLSPIPSSSVWFKPAVLFTMAFIAIGFVVGITYITKIKEKPDIGGYIPAPLPASPQTQEGSSPSNESDQVNPQGSETEKTDGLVAEVTFKEDCWLQVKVDGKTVVDGYKVQGETQNLQGKEKIEFVTVGNAGALMIKVNGTQLAPLGSSKQVVRNYVITPESLAKNDSIS</sequence>
<organism evidence="4 5">
    <name type="scientific">Syntrophobotulus glycolicus (strain DSM 8271 / FlGlyR)</name>
    <dbReference type="NCBI Taxonomy" id="645991"/>
    <lineage>
        <taxon>Bacteria</taxon>
        <taxon>Bacillati</taxon>
        <taxon>Bacillota</taxon>
        <taxon>Clostridia</taxon>
        <taxon>Eubacteriales</taxon>
        <taxon>Desulfitobacteriaceae</taxon>
        <taxon>Syntrophobotulus</taxon>
    </lineage>
</organism>
<evidence type="ECO:0000256" key="1">
    <source>
        <dbReference type="SAM" id="MobiDB-lite"/>
    </source>
</evidence>
<keyword evidence="2" id="KW-0812">Transmembrane</keyword>
<dbReference type="PANTHER" id="PTHR34475:SF1">
    <property type="entry name" value="CYTOSKELETON PROTEIN RODZ"/>
    <property type="match status" value="1"/>
</dbReference>
<proteinExistence type="predicted"/>
<dbReference type="EMBL" id="CP002547">
    <property type="protein sequence ID" value="ADY56505.1"/>
    <property type="molecule type" value="Genomic_DNA"/>
</dbReference>
<dbReference type="Gene3D" id="1.10.260.40">
    <property type="entry name" value="lambda repressor-like DNA-binding domains"/>
    <property type="match status" value="1"/>
</dbReference>
<evidence type="ECO:0000313" key="5">
    <source>
        <dbReference type="Proteomes" id="UP000007488"/>
    </source>
</evidence>